<dbReference type="Gramene" id="ERN03496">
    <property type="protein sequence ID" value="ERN03496"/>
    <property type="gene ID" value="AMTR_s00003p00269810"/>
</dbReference>
<dbReference type="SUPFAM" id="SSF48371">
    <property type="entry name" value="ARM repeat"/>
    <property type="match status" value="1"/>
</dbReference>
<keyword evidence="2" id="KW-1185">Reference proteome</keyword>
<proteinExistence type="predicted"/>
<dbReference type="GO" id="GO:0007165">
    <property type="term" value="P:signal transduction"/>
    <property type="evidence" value="ECO:0007669"/>
    <property type="project" value="InterPro"/>
</dbReference>
<dbReference type="Gene3D" id="1.25.10.10">
    <property type="entry name" value="Leucine-rich Repeat Variant"/>
    <property type="match status" value="1"/>
</dbReference>
<accession>W1P7C2</accession>
<reference evidence="2" key="1">
    <citation type="journal article" date="2013" name="Science">
        <title>The Amborella genome and the evolution of flowering plants.</title>
        <authorList>
            <consortium name="Amborella Genome Project"/>
        </authorList>
    </citation>
    <scope>NUCLEOTIDE SEQUENCE [LARGE SCALE GENOMIC DNA]</scope>
</reference>
<dbReference type="AlphaFoldDB" id="W1P7C2"/>
<dbReference type="Pfam" id="PF01603">
    <property type="entry name" value="B56"/>
    <property type="match status" value="1"/>
</dbReference>
<protein>
    <submittedName>
        <fullName evidence="1">Uncharacterized protein</fullName>
    </submittedName>
</protein>
<dbReference type="STRING" id="13333.W1P7C2"/>
<organism evidence="1 2">
    <name type="scientific">Amborella trichopoda</name>
    <dbReference type="NCBI Taxonomy" id="13333"/>
    <lineage>
        <taxon>Eukaryota</taxon>
        <taxon>Viridiplantae</taxon>
        <taxon>Streptophyta</taxon>
        <taxon>Embryophyta</taxon>
        <taxon>Tracheophyta</taxon>
        <taxon>Spermatophyta</taxon>
        <taxon>Magnoliopsida</taxon>
        <taxon>Amborellales</taxon>
        <taxon>Amborellaceae</taxon>
        <taxon>Amborella</taxon>
    </lineage>
</organism>
<dbReference type="InterPro" id="IPR002554">
    <property type="entry name" value="PP2A_B56"/>
</dbReference>
<dbReference type="GO" id="GO:0019888">
    <property type="term" value="F:protein phosphatase regulator activity"/>
    <property type="evidence" value="ECO:0007669"/>
    <property type="project" value="InterPro"/>
</dbReference>
<dbReference type="Proteomes" id="UP000017836">
    <property type="component" value="Unassembled WGS sequence"/>
</dbReference>
<gene>
    <name evidence="1" type="ORF">AMTR_s00003p00269810</name>
</gene>
<evidence type="ECO:0000313" key="2">
    <source>
        <dbReference type="Proteomes" id="UP000017836"/>
    </source>
</evidence>
<dbReference type="eggNOG" id="KOG2085">
    <property type="taxonomic scope" value="Eukaryota"/>
</dbReference>
<dbReference type="PANTHER" id="PTHR10257:SF60">
    <property type="entry name" value="SERINE_THREONINE PROTEIN PHOSPHATASE 2A 55 KDA REGULATORY SUBUNIT B' DELTA ISOFORM"/>
    <property type="match status" value="1"/>
</dbReference>
<evidence type="ECO:0000313" key="1">
    <source>
        <dbReference type="EMBL" id="ERN03496.1"/>
    </source>
</evidence>
<dbReference type="InterPro" id="IPR011989">
    <property type="entry name" value="ARM-like"/>
</dbReference>
<sequence length="150" mass="16912">MDIEEDEPALDPAWPYLQIVYDLLLKFIASSNTDPKVVKKYLDHNHAPSLFVNLRNFSIFCFSSFSIQMPETTKATANDSATMSGSLVSYFGATVDFLETHDLKTRQTLDTICAFLRLLCMVSAHSSGLVAIYGFNLQVNAKWSCERWTL</sequence>
<dbReference type="HOGENOM" id="CLU_1742976_0_0_1"/>
<name>W1P7C2_AMBTC</name>
<dbReference type="InterPro" id="IPR016024">
    <property type="entry name" value="ARM-type_fold"/>
</dbReference>
<dbReference type="EMBL" id="KI394358">
    <property type="protein sequence ID" value="ERN03496.1"/>
    <property type="molecule type" value="Genomic_DNA"/>
</dbReference>
<dbReference type="PANTHER" id="PTHR10257">
    <property type="entry name" value="SERINE/THREONINE PROTEIN PHOSPHATASE 2A PP2A REGULATORY SUBUNIT B"/>
    <property type="match status" value="1"/>
</dbReference>
<dbReference type="GO" id="GO:0000159">
    <property type="term" value="C:protein phosphatase type 2A complex"/>
    <property type="evidence" value="ECO:0007669"/>
    <property type="project" value="InterPro"/>
</dbReference>